<comment type="similarity">
    <text evidence="2 10">Belongs to the D-alanine--D-alanine ligase family.</text>
</comment>
<evidence type="ECO:0000256" key="11">
    <source>
        <dbReference type="PROSITE-ProRule" id="PRU00409"/>
    </source>
</evidence>
<dbReference type="InterPro" id="IPR011127">
    <property type="entry name" value="Dala_Dala_lig_N"/>
</dbReference>
<dbReference type="InterPro" id="IPR013815">
    <property type="entry name" value="ATP_grasp_subdomain_1"/>
</dbReference>
<dbReference type="Pfam" id="PF07478">
    <property type="entry name" value="Dala_Dala_lig_C"/>
    <property type="match status" value="1"/>
</dbReference>
<evidence type="ECO:0000256" key="4">
    <source>
        <dbReference type="ARBA" id="ARBA00022598"/>
    </source>
</evidence>
<evidence type="ECO:0000256" key="6">
    <source>
        <dbReference type="ARBA" id="ARBA00022840"/>
    </source>
</evidence>
<evidence type="ECO:0000256" key="3">
    <source>
        <dbReference type="ARBA" id="ARBA00022490"/>
    </source>
</evidence>
<dbReference type="Proteomes" id="UP000660021">
    <property type="component" value="Unassembled WGS sequence"/>
</dbReference>
<dbReference type="SUPFAM" id="SSF52440">
    <property type="entry name" value="PreATP-grasp domain"/>
    <property type="match status" value="1"/>
</dbReference>
<accession>A0ABR7HTH6</accession>
<dbReference type="PANTHER" id="PTHR23132:SF23">
    <property type="entry name" value="D-ALANINE--D-ALANINE LIGASE B"/>
    <property type="match status" value="1"/>
</dbReference>
<keyword evidence="3 10" id="KW-0963">Cytoplasm</keyword>
<dbReference type="NCBIfam" id="NF002378">
    <property type="entry name" value="PRK01372.1"/>
    <property type="match status" value="1"/>
</dbReference>
<evidence type="ECO:0000256" key="2">
    <source>
        <dbReference type="ARBA" id="ARBA00010871"/>
    </source>
</evidence>
<dbReference type="RefSeq" id="WP_101692901.1">
    <property type="nucleotide sequence ID" value="NZ_JACOPR010000004.1"/>
</dbReference>
<dbReference type="GO" id="GO:0008716">
    <property type="term" value="F:D-alanine-D-alanine ligase activity"/>
    <property type="evidence" value="ECO:0007669"/>
    <property type="project" value="UniProtKB-EC"/>
</dbReference>
<keyword evidence="8 10" id="KW-0573">Peptidoglycan synthesis</keyword>
<comment type="function">
    <text evidence="10">Cell wall formation.</text>
</comment>
<dbReference type="Pfam" id="PF01820">
    <property type="entry name" value="Dala_Dala_lig_N"/>
    <property type="match status" value="1"/>
</dbReference>
<evidence type="ECO:0000256" key="9">
    <source>
        <dbReference type="ARBA" id="ARBA00023316"/>
    </source>
</evidence>
<dbReference type="Gene3D" id="3.40.50.20">
    <property type="match status" value="1"/>
</dbReference>
<dbReference type="PANTHER" id="PTHR23132">
    <property type="entry name" value="D-ALANINE--D-ALANINE LIGASE"/>
    <property type="match status" value="1"/>
</dbReference>
<comment type="catalytic activity">
    <reaction evidence="10">
        <text>2 D-alanine + ATP = D-alanyl-D-alanine + ADP + phosphate + H(+)</text>
        <dbReference type="Rhea" id="RHEA:11224"/>
        <dbReference type="ChEBI" id="CHEBI:15378"/>
        <dbReference type="ChEBI" id="CHEBI:30616"/>
        <dbReference type="ChEBI" id="CHEBI:43474"/>
        <dbReference type="ChEBI" id="CHEBI:57416"/>
        <dbReference type="ChEBI" id="CHEBI:57822"/>
        <dbReference type="ChEBI" id="CHEBI:456216"/>
        <dbReference type="EC" id="6.3.2.4"/>
    </reaction>
</comment>
<dbReference type="PIRSF" id="PIRSF039102">
    <property type="entry name" value="Ddl/VanB"/>
    <property type="match status" value="1"/>
</dbReference>
<dbReference type="PROSITE" id="PS50975">
    <property type="entry name" value="ATP_GRASP"/>
    <property type="match status" value="1"/>
</dbReference>
<evidence type="ECO:0000256" key="5">
    <source>
        <dbReference type="ARBA" id="ARBA00022741"/>
    </source>
</evidence>
<comment type="caution">
    <text evidence="13">The sequence shown here is derived from an EMBL/GenBank/DDBJ whole genome shotgun (WGS) entry which is preliminary data.</text>
</comment>
<dbReference type="InterPro" id="IPR000291">
    <property type="entry name" value="D-Ala_lig_Van_CS"/>
</dbReference>
<keyword evidence="14" id="KW-1185">Reference proteome</keyword>
<dbReference type="SUPFAM" id="SSF56059">
    <property type="entry name" value="Glutathione synthetase ATP-binding domain-like"/>
    <property type="match status" value="1"/>
</dbReference>
<dbReference type="Gene3D" id="3.30.470.20">
    <property type="entry name" value="ATP-grasp fold, B domain"/>
    <property type="match status" value="1"/>
</dbReference>
<reference evidence="13 14" key="1">
    <citation type="submission" date="2020-08" db="EMBL/GenBank/DDBJ databases">
        <title>Genome public.</title>
        <authorList>
            <person name="Liu C."/>
            <person name="Sun Q."/>
        </authorList>
    </citation>
    <scope>NUCLEOTIDE SEQUENCE [LARGE SCALE GENOMIC DNA]</scope>
    <source>
        <strain evidence="13 14">New-38</strain>
    </source>
</reference>
<evidence type="ECO:0000313" key="13">
    <source>
        <dbReference type="EMBL" id="MBC5730815.1"/>
    </source>
</evidence>
<organism evidence="13 14">
    <name type="scientific">Pseudoflavonifractor hominis</name>
    <dbReference type="NCBI Taxonomy" id="2763059"/>
    <lineage>
        <taxon>Bacteria</taxon>
        <taxon>Bacillati</taxon>
        <taxon>Bacillota</taxon>
        <taxon>Clostridia</taxon>
        <taxon>Eubacteriales</taxon>
        <taxon>Oscillospiraceae</taxon>
        <taxon>Pseudoflavonifractor</taxon>
    </lineage>
</organism>
<comment type="pathway">
    <text evidence="10">Cell wall biogenesis; peptidoglycan biosynthesis.</text>
</comment>
<dbReference type="PROSITE" id="PS00843">
    <property type="entry name" value="DALA_DALA_LIGASE_1"/>
    <property type="match status" value="1"/>
</dbReference>
<proteinExistence type="inferred from homology"/>
<evidence type="ECO:0000313" key="14">
    <source>
        <dbReference type="Proteomes" id="UP000660021"/>
    </source>
</evidence>
<keyword evidence="9 10" id="KW-0961">Cell wall biogenesis/degradation</keyword>
<dbReference type="HAMAP" id="MF_00047">
    <property type="entry name" value="Dala_Dala_lig"/>
    <property type="match status" value="1"/>
</dbReference>
<feature type="domain" description="ATP-grasp" evidence="12">
    <location>
        <begin position="145"/>
        <end position="341"/>
    </location>
</feature>
<keyword evidence="5 11" id="KW-0547">Nucleotide-binding</keyword>
<dbReference type="PROSITE" id="PS00844">
    <property type="entry name" value="DALA_DALA_LIGASE_2"/>
    <property type="match status" value="1"/>
</dbReference>
<comment type="subcellular location">
    <subcellularLocation>
        <location evidence="1 10">Cytoplasm</location>
    </subcellularLocation>
</comment>
<dbReference type="InterPro" id="IPR016185">
    <property type="entry name" value="PreATP-grasp_dom_sf"/>
</dbReference>
<gene>
    <name evidence="10" type="primary">ddl</name>
    <name evidence="13" type="ORF">H8S34_08215</name>
</gene>
<evidence type="ECO:0000256" key="7">
    <source>
        <dbReference type="ARBA" id="ARBA00022960"/>
    </source>
</evidence>
<sequence length="351" mass="38286">MNIVVLAGGLSPERNVSFASGAMVAQALQRKGHQVAMVDLYLGLEDYGHPLADLFRLPPPLPDLSIKEEEPDLEAVKAARKLQSGSIFGQGVLAACQMADVVFNALHGESGEDGRIQAAFDMLGIAYTGSGYLGSAIAMDKNYTKQLAAAEGILTPQWRTVKLTDREIEEVERSEPLPCVVKIHNGGSSVGVFICRTGEELHKALRECRRLGRQVLVEQFVEGRDFFCGVLDGESLPPIEVIPKTGFYDYKNKYVAGASLEVCPAQVDGKAEAQMRSAARRIHELLGLTAYSRSDFVLDKDNRPWFLEVNTLPGMTDTSLLPQEAAAVGVDYDTLCQKIVDASLEARKEQK</sequence>
<keyword evidence="6 11" id="KW-0067">ATP-binding</keyword>
<name>A0ABR7HTH6_9FIRM</name>
<keyword evidence="7 10" id="KW-0133">Cell shape</keyword>
<evidence type="ECO:0000256" key="8">
    <source>
        <dbReference type="ARBA" id="ARBA00022984"/>
    </source>
</evidence>
<keyword evidence="4 10" id="KW-0436">Ligase</keyword>
<dbReference type="EMBL" id="JACOPR010000004">
    <property type="protein sequence ID" value="MBC5730815.1"/>
    <property type="molecule type" value="Genomic_DNA"/>
</dbReference>
<evidence type="ECO:0000256" key="10">
    <source>
        <dbReference type="HAMAP-Rule" id="MF_00047"/>
    </source>
</evidence>
<protein>
    <recommendedName>
        <fullName evidence="10">D-alanine--D-alanine ligase</fullName>
        <ecNumber evidence="10">6.3.2.4</ecNumber>
    </recommendedName>
    <alternativeName>
        <fullName evidence="10">D-Ala-D-Ala ligase</fullName>
    </alternativeName>
    <alternativeName>
        <fullName evidence="10">D-alanylalanine synthetase</fullName>
    </alternativeName>
</protein>
<evidence type="ECO:0000256" key="1">
    <source>
        <dbReference type="ARBA" id="ARBA00004496"/>
    </source>
</evidence>
<dbReference type="InterPro" id="IPR005905">
    <property type="entry name" value="D_ala_D_ala"/>
</dbReference>
<dbReference type="NCBIfam" id="TIGR01205">
    <property type="entry name" value="D_ala_D_alaTIGR"/>
    <property type="match status" value="1"/>
</dbReference>
<dbReference type="Gene3D" id="3.30.1490.20">
    <property type="entry name" value="ATP-grasp fold, A domain"/>
    <property type="match status" value="1"/>
</dbReference>
<dbReference type="InterPro" id="IPR011761">
    <property type="entry name" value="ATP-grasp"/>
</dbReference>
<evidence type="ECO:0000259" key="12">
    <source>
        <dbReference type="PROSITE" id="PS50975"/>
    </source>
</evidence>
<dbReference type="EC" id="6.3.2.4" evidence="10"/>
<dbReference type="InterPro" id="IPR011095">
    <property type="entry name" value="Dala_Dala_lig_C"/>
</dbReference>